<dbReference type="PANTHER" id="PTHR24104:SF25">
    <property type="entry name" value="PROTEIN LIN-41"/>
    <property type="match status" value="1"/>
</dbReference>
<reference evidence="1 2" key="1">
    <citation type="submission" date="2022-05" db="EMBL/GenBank/DDBJ databases">
        <authorList>
            <consortium name="Genoscope - CEA"/>
            <person name="William W."/>
        </authorList>
    </citation>
    <scope>NUCLEOTIDE SEQUENCE [LARGE SCALE GENOMIC DNA]</scope>
</reference>
<dbReference type="AlphaFoldDB" id="A0AAU9XQ13"/>
<dbReference type="GO" id="GO:0000209">
    <property type="term" value="P:protein polyubiquitination"/>
    <property type="evidence" value="ECO:0007669"/>
    <property type="project" value="TreeGrafter"/>
</dbReference>
<dbReference type="GO" id="GO:0061630">
    <property type="term" value="F:ubiquitin protein ligase activity"/>
    <property type="evidence" value="ECO:0007669"/>
    <property type="project" value="TreeGrafter"/>
</dbReference>
<evidence type="ECO:0000313" key="1">
    <source>
        <dbReference type="EMBL" id="CAH3154545.1"/>
    </source>
</evidence>
<dbReference type="EMBL" id="CALNXJ010000056">
    <property type="protein sequence ID" value="CAH3154545.1"/>
    <property type="molecule type" value="Genomic_DNA"/>
</dbReference>
<dbReference type="GO" id="GO:0043161">
    <property type="term" value="P:proteasome-mediated ubiquitin-dependent protein catabolic process"/>
    <property type="evidence" value="ECO:0007669"/>
    <property type="project" value="TreeGrafter"/>
</dbReference>
<feature type="non-terminal residue" evidence="1">
    <location>
        <position position="530"/>
    </location>
</feature>
<organism evidence="1 2">
    <name type="scientific">Pocillopora meandrina</name>
    <dbReference type="NCBI Taxonomy" id="46732"/>
    <lineage>
        <taxon>Eukaryota</taxon>
        <taxon>Metazoa</taxon>
        <taxon>Cnidaria</taxon>
        <taxon>Anthozoa</taxon>
        <taxon>Hexacorallia</taxon>
        <taxon>Scleractinia</taxon>
        <taxon>Astrocoeniina</taxon>
        <taxon>Pocilloporidae</taxon>
        <taxon>Pocillopora</taxon>
    </lineage>
</organism>
<gene>
    <name evidence="1" type="ORF">PMEA_00027736</name>
</gene>
<keyword evidence="2" id="KW-1185">Reference proteome</keyword>
<dbReference type="InterPro" id="IPR011042">
    <property type="entry name" value="6-blade_b-propeller_TolB-like"/>
</dbReference>
<dbReference type="PANTHER" id="PTHR24104">
    <property type="entry name" value="E3 UBIQUITIN-PROTEIN LIGASE NHLRC1-RELATED"/>
    <property type="match status" value="1"/>
</dbReference>
<dbReference type="SUPFAM" id="SSF101898">
    <property type="entry name" value="NHL repeat"/>
    <property type="match status" value="1"/>
</dbReference>
<proteinExistence type="predicted"/>
<protein>
    <submittedName>
        <fullName evidence="1">Uncharacterized protein</fullName>
    </submittedName>
</protein>
<dbReference type="InterPro" id="IPR050952">
    <property type="entry name" value="TRIM-NHL_E3_ligases"/>
</dbReference>
<evidence type="ECO:0000313" key="2">
    <source>
        <dbReference type="Proteomes" id="UP001159428"/>
    </source>
</evidence>
<dbReference type="Gene3D" id="2.120.10.30">
    <property type="entry name" value="TolB, C-terminal domain"/>
    <property type="match status" value="1"/>
</dbReference>
<comment type="caution">
    <text evidence="1">The sequence shown here is derived from an EMBL/GenBank/DDBJ whole genome shotgun (WGS) entry which is preliminary data.</text>
</comment>
<accession>A0AAU9XQ13</accession>
<sequence length="530" mass="59821">MSSIVIPVFKSTIGLLASKGRDKIAEILKDGDVTDQKFHSLIVKEIDEIKSKLDALSRKDLEASISFFKEGIALLYEVFKIANTRGECGAVKAQAACNEAIPLIEGIRRLEITGLDESATRKLSTAKKRFEDARRKATEAFNNESLETSDRILAMKYRVMATILETVDNPADALAPCRVCVEELNSLPALKTGIQAVRSLLDKEERMEIISSVCHVNRVIYDVTRTFGGDAHFWIWPTVETGGNKINPLYDARVTKVLVQQGMEHCCVTPWLNDPKGITTNSSGEFIVGNRRNRCVVFDRNGTFVKHFSRPTDDVNINSNIVDVATDMKDNIFLLTVVVERSYECFWWVYKLTKTAELHHKFRLRGEGYNFYRGLSVSDTGKVVTLTDFGRGVAEYDSDGKFVRNFGEEILKFAKDITVANDGRVLVLDSDENSFLSDFGKEDFFVHIFSEHGNHLNKFKLKQRNYFDYTCITFHPASEHVVVAGRGPEGDLLEFKIYSKDGEFVRSIQIQCRFFYAITGITLNNDGRIA</sequence>
<dbReference type="Proteomes" id="UP001159428">
    <property type="component" value="Unassembled WGS sequence"/>
</dbReference>
<dbReference type="GO" id="GO:0008270">
    <property type="term" value="F:zinc ion binding"/>
    <property type="evidence" value="ECO:0007669"/>
    <property type="project" value="UniProtKB-KW"/>
</dbReference>
<name>A0AAU9XQ13_9CNID</name>